<evidence type="ECO:0000256" key="5">
    <source>
        <dbReference type="ARBA" id="ARBA00023004"/>
    </source>
</evidence>
<dbReference type="GO" id="GO:0020037">
    <property type="term" value="F:heme binding"/>
    <property type="evidence" value="ECO:0007669"/>
    <property type="project" value="InterPro"/>
</dbReference>
<dbReference type="InterPro" id="IPR001128">
    <property type="entry name" value="Cyt_P450"/>
</dbReference>
<dbReference type="PRINTS" id="PR00385">
    <property type="entry name" value="P450"/>
</dbReference>
<dbReference type="InterPro" id="IPR036396">
    <property type="entry name" value="Cyt_P450_sf"/>
</dbReference>
<name>A0A0F2T8U5_STRR3</name>
<keyword evidence="2 7" id="KW-0349">Heme</keyword>
<dbReference type="PATRIC" id="fig|359131.3.peg.7684"/>
<dbReference type="AlphaFoldDB" id="A0A0F2T8U5"/>
<reference evidence="8 9" key="1">
    <citation type="submission" date="2015-02" db="EMBL/GenBank/DDBJ databases">
        <authorList>
            <person name="Ju K.-S."/>
            <person name="Doroghazi J.R."/>
            <person name="Metcalf W."/>
        </authorList>
    </citation>
    <scope>NUCLEOTIDE SEQUENCE [LARGE SCALE GENOMIC DNA]</scope>
    <source>
        <strain evidence="8 9">ATCC 31215</strain>
    </source>
</reference>
<accession>A0A0F2T8U5</accession>
<dbReference type="Pfam" id="PF00067">
    <property type="entry name" value="p450"/>
    <property type="match status" value="1"/>
</dbReference>
<protein>
    <submittedName>
        <fullName evidence="8">Cytochrome P450</fullName>
    </submittedName>
</protein>
<keyword evidence="5 7" id="KW-0408">Iron</keyword>
<dbReference type="InterPro" id="IPR002397">
    <property type="entry name" value="Cyt_P450_B"/>
</dbReference>
<dbReference type="FunFam" id="1.10.630.10:FF:000018">
    <property type="entry name" value="Cytochrome P450 monooxygenase"/>
    <property type="match status" value="1"/>
</dbReference>
<comment type="similarity">
    <text evidence="1 7">Belongs to the cytochrome P450 family.</text>
</comment>
<dbReference type="PANTHER" id="PTHR46696:SF1">
    <property type="entry name" value="CYTOCHROME P450 YJIB-RELATED"/>
    <property type="match status" value="1"/>
</dbReference>
<dbReference type="PANTHER" id="PTHR46696">
    <property type="entry name" value="P450, PUTATIVE (EUROFUNG)-RELATED"/>
    <property type="match status" value="1"/>
</dbReference>
<proteinExistence type="inferred from homology"/>
<comment type="caution">
    <text evidence="8">The sequence shown here is derived from an EMBL/GenBank/DDBJ whole genome shotgun (WGS) entry which is preliminary data.</text>
</comment>
<evidence type="ECO:0000256" key="3">
    <source>
        <dbReference type="ARBA" id="ARBA00022723"/>
    </source>
</evidence>
<organism evidence="8 9">
    <name type="scientific">Streptomyces rubellomurinus (strain ATCC 31215)</name>
    <dbReference type="NCBI Taxonomy" id="359131"/>
    <lineage>
        <taxon>Bacteria</taxon>
        <taxon>Bacillati</taxon>
        <taxon>Actinomycetota</taxon>
        <taxon>Actinomycetes</taxon>
        <taxon>Kitasatosporales</taxon>
        <taxon>Streptomycetaceae</taxon>
        <taxon>Streptomyces</taxon>
    </lineage>
</organism>
<dbReference type="Gene3D" id="1.10.630.10">
    <property type="entry name" value="Cytochrome P450"/>
    <property type="match status" value="1"/>
</dbReference>
<evidence type="ECO:0000256" key="1">
    <source>
        <dbReference type="ARBA" id="ARBA00010617"/>
    </source>
</evidence>
<gene>
    <name evidence="8" type="ORF">VM95_30875</name>
</gene>
<dbReference type="PROSITE" id="PS00086">
    <property type="entry name" value="CYTOCHROME_P450"/>
    <property type="match status" value="1"/>
</dbReference>
<sequence>MGVAASRGVDAGLPEEIRGLFDWLDGMRAGEPVHLDERTGSWHVFGYPEVARVYADPGLFSSDLGSLMPSQPELELFGRGNFVRMDPPRQQELRRLVGRAFTPRTVADLEPRIAAITDGLLDAVEDRAELVGALAYPLPIVVIAELLGVPAEDRERFRGWADVMLSGTMRADEVVVGAETLRSYAPTLREMFDYFTGQVRARRARPGEDLISLLVAAEVDGRRLDDGEIASFAIVLLVAGHVTTTAVLGTTVLLLDAHPEAAAVLRADRSAVPAAIEEVLRCRPPFTRNLRRTTRDAELGGRTIPADTAVSVWLAAANRDPAWFPDPLAFDIRRSPNPHLAFGHGIHFCLGAPLARLESRIALNRLFDRFADLRVDRARGVEYFPSPAMLFGARRLPLELRRA</sequence>
<dbReference type="GO" id="GO:0016705">
    <property type="term" value="F:oxidoreductase activity, acting on paired donors, with incorporation or reduction of molecular oxygen"/>
    <property type="evidence" value="ECO:0007669"/>
    <property type="project" value="InterPro"/>
</dbReference>
<keyword evidence="9" id="KW-1185">Reference proteome</keyword>
<keyword evidence="4 7" id="KW-0560">Oxidoreductase</keyword>
<evidence type="ECO:0000256" key="4">
    <source>
        <dbReference type="ARBA" id="ARBA00023002"/>
    </source>
</evidence>
<evidence type="ECO:0000313" key="9">
    <source>
        <dbReference type="Proteomes" id="UP000033699"/>
    </source>
</evidence>
<dbReference type="PRINTS" id="PR00359">
    <property type="entry name" value="BP450"/>
</dbReference>
<dbReference type="CDD" id="cd11032">
    <property type="entry name" value="P450_EryK-like"/>
    <property type="match status" value="1"/>
</dbReference>
<dbReference type="GO" id="GO:0004497">
    <property type="term" value="F:monooxygenase activity"/>
    <property type="evidence" value="ECO:0007669"/>
    <property type="project" value="UniProtKB-KW"/>
</dbReference>
<dbReference type="InterPro" id="IPR017972">
    <property type="entry name" value="Cyt_P450_CS"/>
</dbReference>
<dbReference type="OrthoDB" id="4133219at2"/>
<dbReference type="Proteomes" id="UP000033699">
    <property type="component" value="Unassembled WGS sequence"/>
</dbReference>
<evidence type="ECO:0000256" key="7">
    <source>
        <dbReference type="RuleBase" id="RU000461"/>
    </source>
</evidence>
<dbReference type="EMBL" id="JZKH01000089">
    <property type="protein sequence ID" value="KJS58846.1"/>
    <property type="molecule type" value="Genomic_DNA"/>
</dbReference>
<keyword evidence="3 7" id="KW-0479">Metal-binding</keyword>
<evidence type="ECO:0000256" key="2">
    <source>
        <dbReference type="ARBA" id="ARBA00022617"/>
    </source>
</evidence>
<evidence type="ECO:0000256" key="6">
    <source>
        <dbReference type="ARBA" id="ARBA00023033"/>
    </source>
</evidence>
<dbReference type="SUPFAM" id="SSF48264">
    <property type="entry name" value="Cytochrome P450"/>
    <property type="match status" value="1"/>
</dbReference>
<keyword evidence="6 7" id="KW-0503">Monooxygenase</keyword>
<evidence type="ECO:0000313" key="8">
    <source>
        <dbReference type="EMBL" id="KJS58846.1"/>
    </source>
</evidence>
<dbReference type="GO" id="GO:0005506">
    <property type="term" value="F:iron ion binding"/>
    <property type="evidence" value="ECO:0007669"/>
    <property type="project" value="InterPro"/>
</dbReference>